<dbReference type="InterPro" id="IPR036291">
    <property type="entry name" value="NAD(P)-bd_dom_sf"/>
</dbReference>
<feature type="domain" description="3-hydroxyisobutyrate dehydrogenase-like NAD-binding" evidence="6">
    <location>
        <begin position="179"/>
        <end position="298"/>
    </location>
</feature>
<sequence>MSTETTQHTGGATRADRIGFIGLGQMGMGMARNLCRAGLPLVACDIDPAKTAEIAGEGAAVAESPADVAAAARIVITMVDTDAQSRDVIVGPGGIVGAARPGDIVICMSTIDPLSVREMHDTLAAQGIGMIEAPVVGMIRGATEGTLRAYVGGAAETLDACRHVLDPMTREIIHVGGIGQGLAMKLINNMLYHVSSIAAIEAMMLGHRAGLDPKVMKEVIGRSTGNSAAFQYRADRIIRRDFDGVRLDISVKDMELELSLGKSFGVPLLLPALALQVFRMGSANGMGSEDATGIIRIYEDICRTMIDSGAAEDQEKGDDA</sequence>
<evidence type="ECO:0000259" key="5">
    <source>
        <dbReference type="Pfam" id="PF03446"/>
    </source>
</evidence>
<dbReference type="Proteomes" id="UP000031521">
    <property type="component" value="Plasmid pP73A"/>
</dbReference>
<dbReference type="InterPro" id="IPR002204">
    <property type="entry name" value="3-OH-isobutyrate_DH-rel_CS"/>
</dbReference>
<dbReference type="SUPFAM" id="SSF48179">
    <property type="entry name" value="6-phosphogluconate dehydrogenase C-terminal domain-like"/>
    <property type="match status" value="1"/>
</dbReference>
<dbReference type="SUPFAM" id="SSF51735">
    <property type="entry name" value="NAD(P)-binding Rossmann-fold domains"/>
    <property type="match status" value="1"/>
</dbReference>
<dbReference type="OrthoDB" id="9812907at2"/>
<evidence type="ECO:0000313" key="7">
    <source>
        <dbReference type="EMBL" id="AJE49143.1"/>
    </source>
</evidence>
<evidence type="ECO:0000313" key="8">
    <source>
        <dbReference type="Proteomes" id="UP000031521"/>
    </source>
</evidence>
<keyword evidence="8" id="KW-1185">Reference proteome</keyword>
<dbReference type="InterPro" id="IPR006115">
    <property type="entry name" value="6PGDH_NADP-bd"/>
</dbReference>
<geneLocation type="plasmid" evidence="7 8">
    <name>pP73A</name>
</geneLocation>
<dbReference type="EMBL" id="CP004394">
    <property type="protein sequence ID" value="AJE49143.1"/>
    <property type="molecule type" value="Genomic_DNA"/>
</dbReference>
<evidence type="ECO:0000259" key="6">
    <source>
        <dbReference type="Pfam" id="PF14833"/>
    </source>
</evidence>
<dbReference type="AlphaFoldDB" id="A0A0B5E0D4"/>
<protein>
    <submittedName>
        <fullName evidence="7">3-hydroxyisobutyrate dehydrogenase</fullName>
    </submittedName>
</protein>
<feature type="active site" evidence="4">
    <location>
        <position position="185"/>
    </location>
</feature>
<dbReference type="InterPro" id="IPR013328">
    <property type="entry name" value="6PGD_dom2"/>
</dbReference>
<dbReference type="PANTHER" id="PTHR43060:SF15">
    <property type="entry name" value="3-HYDROXYISOBUTYRATE DEHYDROGENASE-LIKE 1, MITOCHONDRIAL-RELATED"/>
    <property type="match status" value="1"/>
</dbReference>
<dbReference type="PROSITE" id="PS00895">
    <property type="entry name" value="3_HYDROXYISOBUT_DH"/>
    <property type="match status" value="1"/>
</dbReference>
<evidence type="ECO:0000256" key="4">
    <source>
        <dbReference type="PIRSR" id="PIRSR000103-1"/>
    </source>
</evidence>
<dbReference type="Gene3D" id="1.10.1040.10">
    <property type="entry name" value="N-(1-d-carboxylethyl)-l-norvaline Dehydrogenase, domain 2"/>
    <property type="match status" value="1"/>
</dbReference>
<dbReference type="GO" id="GO:0016054">
    <property type="term" value="P:organic acid catabolic process"/>
    <property type="evidence" value="ECO:0007669"/>
    <property type="project" value="UniProtKB-ARBA"/>
</dbReference>
<keyword evidence="7" id="KW-0614">Plasmid</keyword>
<gene>
    <name evidence="7" type="ORF">P73_4428</name>
</gene>
<dbReference type="PIRSF" id="PIRSF000103">
    <property type="entry name" value="HIBADH"/>
    <property type="match status" value="1"/>
</dbReference>
<reference evidence="7 8" key="1">
    <citation type="journal article" date="2014" name="Int. J. Syst. Evol. Microbiol.">
        <title>Celeribacter indicus sp. nov., a polycyclic aromatic hydrocarbon-degrading bacterium from deep-sea sediment and reclassification of Huaishuia halophila as Celeribacter halophilus comb. nov.</title>
        <authorList>
            <person name="Lai Q."/>
            <person name="Cao J."/>
            <person name="Yuan J."/>
            <person name="Li F."/>
            <person name="Shao Z."/>
        </authorList>
    </citation>
    <scope>NUCLEOTIDE SEQUENCE [LARGE SCALE GENOMIC DNA]</scope>
    <source>
        <strain evidence="7">P73</strain>
        <plasmid evidence="8">Plasmid pP73A</plasmid>
    </source>
</reference>
<keyword evidence="2" id="KW-0560">Oxidoreductase</keyword>
<dbReference type="HOGENOM" id="CLU_035117_1_0_5"/>
<evidence type="ECO:0000256" key="3">
    <source>
        <dbReference type="ARBA" id="ARBA00023027"/>
    </source>
</evidence>
<dbReference type="Pfam" id="PF14833">
    <property type="entry name" value="NAD_binding_11"/>
    <property type="match status" value="1"/>
</dbReference>
<dbReference type="InterPro" id="IPR008927">
    <property type="entry name" value="6-PGluconate_DH-like_C_sf"/>
</dbReference>
<dbReference type="GO" id="GO:0050661">
    <property type="term" value="F:NADP binding"/>
    <property type="evidence" value="ECO:0007669"/>
    <property type="project" value="InterPro"/>
</dbReference>
<dbReference type="RefSeq" id="WP_043872134.1">
    <property type="nucleotide sequence ID" value="NZ_CP004394.1"/>
</dbReference>
<dbReference type="Gene3D" id="3.40.50.720">
    <property type="entry name" value="NAD(P)-binding Rossmann-like Domain"/>
    <property type="match status" value="1"/>
</dbReference>
<dbReference type="KEGG" id="cid:P73_4428"/>
<dbReference type="InterPro" id="IPR015815">
    <property type="entry name" value="HIBADH-related"/>
</dbReference>
<name>A0A0B5E0D4_9RHOB</name>
<evidence type="ECO:0000256" key="1">
    <source>
        <dbReference type="ARBA" id="ARBA00009080"/>
    </source>
</evidence>
<comment type="similarity">
    <text evidence="1">Belongs to the HIBADH-related family.</text>
</comment>
<dbReference type="GO" id="GO:0051287">
    <property type="term" value="F:NAD binding"/>
    <property type="evidence" value="ECO:0007669"/>
    <property type="project" value="InterPro"/>
</dbReference>
<dbReference type="GO" id="GO:0016491">
    <property type="term" value="F:oxidoreductase activity"/>
    <property type="evidence" value="ECO:0007669"/>
    <property type="project" value="UniProtKB-KW"/>
</dbReference>
<evidence type="ECO:0000256" key="2">
    <source>
        <dbReference type="ARBA" id="ARBA00023002"/>
    </source>
</evidence>
<organism evidence="7 8">
    <name type="scientific">Celeribacter indicus</name>
    <dbReference type="NCBI Taxonomy" id="1208324"/>
    <lineage>
        <taxon>Bacteria</taxon>
        <taxon>Pseudomonadati</taxon>
        <taxon>Pseudomonadota</taxon>
        <taxon>Alphaproteobacteria</taxon>
        <taxon>Rhodobacterales</taxon>
        <taxon>Roseobacteraceae</taxon>
        <taxon>Celeribacter</taxon>
    </lineage>
</organism>
<accession>A0A0B5E0D4</accession>
<dbReference type="InterPro" id="IPR029154">
    <property type="entry name" value="HIBADH-like_NADP-bd"/>
</dbReference>
<dbReference type="PANTHER" id="PTHR43060">
    <property type="entry name" value="3-HYDROXYISOBUTYRATE DEHYDROGENASE-LIKE 1, MITOCHONDRIAL-RELATED"/>
    <property type="match status" value="1"/>
</dbReference>
<proteinExistence type="inferred from homology"/>
<dbReference type="Pfam" id="PF03446">
    <property type="entry name" value="NAD_binding_2"/>
    <property type="match status" value="1"/>
</dbReference>
<keyword evidence="3" id="KW-0520">NAD</keyword>
<feature type="domain" description="6-phosphogluconate dehydrogenase NADP-binding" evidence="5">
    <location>
        <begin position="17"/>
        <end position="176"/>
    </location>
</feature>